<dbReference type="AlphaFoldDB" id="A0A6G1KB25"/>
<feature type="transmembrane region" description="Helical" evidence="1">
    <location>
        <begin position="20"/>
        <end position="38"/>
    </location>
</feature>
<sequence>MISRLDYTNRELSDRPRSSQYPVGIALYGAIWLGVWHVRLTMRYTTFHAFCGISCAKQTIKGSFGRKKQSMARMKARFLENTLSAILP</sequence>
<evidence type="ECO:0000313" key="3">
    <source>
        <dbReference type="Proteomes" id="UP000799428"/>
    </source>
</evidence>
<reference evidence="2" key="1">
    <citation type="journal article" date="2020" name="Stud. Mycol.">
        <title>101 Dothideomycetes genomes: a test case for predicting lifestyles and emergence of pathogens.</title>
        <authorList>
            <person name="Haridas S."/>
            <person name="Albert R."/>
            <person name="Binder M."/>
            <person name="Bloem J."/>
            <person name="Labutti K."/>
            <person name="Salamov A."/>
            <person name="Andreopoulos B."/>
            <person name="Baker S."/>
            <person name="Barry K."/>
            <person name="Bills G."/>
            <person name="Bluhm B."/>
            <person name="Cannon C."/>
            <person name="Castanera R."/>
            <person name="Culley D."/>
            <person name="Daum C."/>
            <person name="Ezra D."/>
            <person name="Gonzalez J."/>
            <person name="Henrissat B."/>
            <person name="Kuo A."/>
            <person name="Liang C."/>
            <person name="Lipzen A."/>
            <person name="Lutzoni F."/>
            <person name="Magnuson J."/>
            <person name="Mondo S."/>
            <person name="Nolan M."/>
            <person name="Ohm R."/>
            <person name="Pangilinan J."/>
            <person name="Park H.-J."/>
            <person name="Ramirez L."/>
            <person name="Alfaro M."/>
            <person name="Sun H."/>
            <person name="Tritt A."/>
            <person name="Yoshinaga Y."/>
            <person name="Zwiers L.-H."/>
            <person name="Turgeon B."/>
            <person name="Goodwin S."/>
            <person name="Spatafora J."/>
            <person name="Crous P."/>
            <person name="Grigoriev I."/>
        </authorList>
    </citation>
    <scope>NUCLEOTIDE SEQUENCE</scope>
    <source>
        <strain evidence="2">CBS 279.74</strain>
    </source>
</reference>
<protein>
    <submittedName>
        <fullName evidence="2">Uncharacterized protein</fullName>
    </submittedName>
</protein>
<keyword evidence="1" id="KW-0472">Membrane</keyword>
<keyword evidence="3" id="KW-1185">Reference proteome</keyword>
<evidence type="ECO:0000313" key="2">
    <source>
        <dbReference type="EMBL" id="KAF2710024.1"/>
    </source>
</evidence>
<proteinExistence type="predicted"/>
<dbReference type="Proteomes" id="UP000799428">
    <property type="component" value="Unassembled WGS sequence"/>
</dbReference>
<evidence type="ECO:0000256" key="1">
    <source>
        <dbReference type="SAM" id="Phobius"/>
    </source>
</evidence>
<accession>A0A6G1KB25</accession>
<keyword evidence="1" id="KW-0812">Transmembrane</keyword>
<organism evidence="2 3">
    <name type="scientific">Pleomassaria siparia CBS 279.74</name>
    <dbReference type="NCBI Taxonomy" id="1314801"/>
    <lineage>
        <taxon>Eukaryota</taxon>
        <taxon>Fungi</taxon>
        <taxon>Dikarya</taxon>
        <taxon>Ascomycota</taxon>
        <taxon>Pezizomycotina</taxon>
        <taxon>Dothideomycetes</taxon>
        <taxon>Pleosporomycetidae</taxon>
        <taxon>Pleosporales</taxon>
        <taxon>Pleomassariaceae</taxon>
        <taxon>Pleomassaria</taxon>
    </lineage>
</organism>
<gene>
    <name evidence="2" type="ORF">K504DRAFT_249842</name>
</gene>
<dbReference type="EMBL" id="MU005769">
    <property type="protein sequence ID" value="KAF2710024.1"/>
    <property type="molecule type" value="Genomic_DNA"/>
</dbReference>
<name>A0A6G1KB25_9PLEO</name>
<keyword evidence="1" id="KW-1133">Transmembrane helix</keyword>